<evidence type="ECO:0000256" key="5">
    <source>
        <dbReference type="ARBA" id="ARBA00022801"/>
    </source>
</evidence>
<evidence type="ECO:0000256" key="7">
    <source>
        <dbReference type="ARBA" id="ARBA00022962"/>
    </source>
</evidence>
<comment type="subcellular location">
    <subcellularLocation>
        <location evidence="8">Cytoplasm</location>
    </subcellularLocation>
</comment>
<evidence type="ECO:0000256" key="6">
    <source>
        <dbReference type="ARBA" id="ARBA00022840"/>
    </source>
</evidence>
<comment type="function">
    <text evidence="8">Part of the phosphoribosylformylglycinamidine synthase complex involved in the purines biosynthetic pathway. Catalyzes the ATP-dependent conversion of formylglycinamide ribonucleotide (FGAR) and glutamine to yield formylglycinamidine ribonucleotide (FGAM) and glutamate. The FGAM synthase complex is composed of three subunits. PurQ produces an ammonia molecule by converting glutamine to glutamate. PurL transfers the ammonia molecule to FGAR to form FGAM in an ATP-dependent manner. PurS interacts with PurQ and PurL and is thought to assist in the transfer of the ammonia molecule from PurQ to PurL.</text>
</comment>
<dbReference type="SMART" id="SM01211">
    <property type="entry name" value="GATase_5"/>
    <property type="match status" value="1"/>
</dbReference>
<organism evidence="9 10">
    <name type="scientific">Candidatus Methanolliviera hydrocarbonicum</name>
    <dbReference type="NCBI Taxonomy" id="2491085"/>
    <lineage>
        <taxon>Archaea</taxon>
        <taxon>Methanobacteriati</taxon>
        <taxon>Methanobacteriota</taxon>
        <taxon>Candidatus Methanoliparia</taxon>
        <taxon>Candidatus Methanoliparales</taxon>
        <taxon>Candidatus Methanollivieraceae</taxon>
        <taxon>Candidatus Methanolliviera</taxon>
    </lineage>
</organism>
<keyword evidence="1 8" id="KW-0963">Cytoplasm</keyword>
<comment type="pathway">
    <text evidence="8">Purine metabolism; IMP biosynthesis via de novo pathway; 5-amino-1-(5-phospho-D-ribosyl)imidazole from N(2)-formyl-N(1)-(5-phospho-D-ribosyl)glycinamide: step 1/2.</text>
</comment>
<dbReference type="InterPro" id="IPR029062">
    <property type="entry name" value="Class_I_gatase-like"/>
</dbReference>
<dbReference type="NCBIfam" id="TIGR01737">
    <property type="entry name" value="FGAM_synth_I"/>
    <property type="match status" value="1"/>
</dbReference>
<keyword evidence="2 8" id="KW-0436">Ligase</keyword>
<evidence type="ECO:0000256" key="1">
    <source>
        <dbReference type="ARBA" id="ARBA00022490"/>
    </source>
</evidence>
<dbReference type="EC" id="6.3.5.3" evidence="8"/>
<dbReference type="InterPro" id="IPR010075">
    <property type="entry name" value="PRibForGlyAmidine_synth_PurQ"/>
</dbReference>
<dbReference type="PROSITE" id="PS51273">
    <property type="entry name" value="GATASE_TYPE_1"/>
    <property type="match status" value="1"/>
</dbReference>
<dbReference type="Pfam" id="PF13507">
    <property type="entry name" value="GATase_5"/>
    <property type="match status" value="1"/>
</dbReference>
<sequence>MAKICVLRMEGTNCEWETFLAFKRLKGDAEFVHIKQILKESEEERFLEDYACVIIPGGFSSGDYVRAGAIFASRLSKLKKEIIEFIEEDKLLGGICNGFQVLVELGVLPGIGEALSEEKKAVLTVNDSNLFECRPTLLRHVNGGKCIFTRRYTKDKIVIFPSAHAEGKLVFGGEDTLEKMIENDQIVFRYTDSKGDYAGYPWNPNGSTYNIAGICNERGNVFGLMPHPERVFYSYTHPDWTRNSMGVYGDGMPLFKSILDYIDG</sequence>
<evidence type="ECO:0000256" key="3">
    <source>
        <dbReference type="ARBA" id="ARBA00022741"/>
    </source>
</evidence>
<comment type="subunit">
    <text evidence="8">Part of the FGAM synthase complex composed of 1 PurL, 1 PurQ and 2 PurS subunits.</text>
</comment>
<dbReference type="GO" id="GO:0005737">
    <property type="term" value="C:cytoplasm"/>
    <property type="evidence" value="ECO:0007669"/>
    <property type="project" value="UniProtKB-SubCell"/>
</dbReference>
<reference evidence="9 10" key="1">
    <citation type="journal article" date="2019" name="Nat. Microbiol.">
        <title>Wide diversity of methane and short-chain alkane metabolisms in uncultured archaea.</title>
        <authorList>
            <person name="Borrel G."/>
            <person name="Adam P.S."/>
            <person name="McKay L.J."/>
            <person name="Chen L.X."/>
            <person name="Sierra-Garcia I.N."/>
            <person name="Sieber C.M."/>
            <person name="Letourneur Q."/>
            <person name="Ghozlane A."/>
            <person name="Andersen G.L."/>
            <person name="Li W.J."/>
            <person name="Hallam S.J."/>
            <person name="Muyzer G."/>
            <person name="de Oliveira V.M."/>
            <person name="Inskeep W.P."/>
            <person name="Banfield J.F."/>
            <person name="Gribaldo S."/>
        </authorList>
    </citation>
    <scope>NUCLEOTIDE SEQUENCE [LARGE SCALE GENOMIC DNA]</scope>
    <source>
        <strain evidence="9">NM1b</strain>
    </source>
</reference>
<dbReference type="GO" id="GO:0004642">
    <property type="term" value="F:phosphoribosylformylglycinamidine synthase activity"/>
    <property type="evidence" value="ECO:0007669"/>
    <property type="project" value="UniProtKB-UniRule"/>
</dbReference>
<feature type="active site" evidence="8">
    <location>
        <position position="227"/>
    </location>
</feature>
<dbReference type="AlphaFoldDB" id="A0A520KXQ1"/>
<dbReference type="UniPathway" id="UPA00074">
    <property type="reaction ID" value="UER00128"/>
</dbReference>
<keyword evidence="5 8" id="KW-0378">Hydrolase</keyword>
<feature type="active site" evidence="8">
    <location>
        <position position="229"/>
    </location>
</feature>
<dbReference type="EC" id="3.5.1.2" evidence="8"/>
<proteinExistence type="inferred from homology"/>
<dbReference type="GO" id="GO:0004359">
    <property type="term" value="F:glutaminase activity"/>
    <property type="evidence" value="ECO:0007669"/>
    <property type="project" value="UniProtKB-EC"/>
</dbReference>
<dbReference type="EMBL" id="RXIL01000046">
    <property type="protein sequence ID" value="RZN71054.1"/>
    <property type="molecule type" value="Genomic_DNA"/>
</dbReference>
<evidence type="ECO:0000256" key="8">
    <source>
        <dbReference type="HAMAP-Rule" id="MF_00421"/>
    </source>
</evidence>
<evidence type="ECO:0000256" key="2">
    <source>
        <dbReference type="ARBA" id="ARBA00022598"/>
    </source>
</evidence>
<keyword evidence="3 8" id="KW-0547">Nucleotide-binding</keyword>
<keyword evidence="6 8" id="KW-0067">ATP-binding</keyword>
<dbReference type="PANTHER" id="PTHR47552:SF1">
    <property type="entry name" value="PHOSPHORIBOSYLFORMYLGLYCINAMIDINE SYNTHASE SUBUNIT PURQ"/>
    <property type="match status" value="1"/>
</dbReference>
<dbReference type="Gene3D" id="3.40.50.880">
    <property type="match status" value="1"/>
</dbReference>
<comment type="catalytic activity">
    <reaction evidence="8">
        <text>N(2)-formyl-N(1)-(5-phospho-beta-D-ribosyl)glycinamide + L-glutamine + ATP + H2O = 2-formamido-N(1)-(5-O-phospho-beta-D-ribosyl)acetamidine + L-glutamate + ADP + phosphate + H(+)</text>
        <dbReference type="Rhea" id="RHEA:17129"/>
        <dbReference type="ChEBI" id="CHEBI:15377"/>
        <dbReference type="ChEBI" id="CHEBI:15378"/>
        <dbReference type="ChEBI" id="CHEBI:29985"/>
        <dbReference type="ChEBI" id="CHEBI:30616"/>
        <dbReference type="ChEBI" id="CHEBI:43474"/>
        <dbReference type="ChEBI" id="CHEBI:58359"/>
        <dbReference type="ChEBI" id="CHEBI:147286"/>
        <dbReference type="ChEBI" id="CHEBI:147287"/>
        <dbReference type="ChEBI" id="CHEBI:456216"/>
        <dbReference type="EC" id="6.3.5.3"/>
    </reaction>
</comment>
<dbReference type="HAMAP" id="MF_00421">
    <property type="entry name" value="PurQ"/>
    <property type="match status" value="1"/>
</dbReference>
<comment type="caution">
    <text evidence="9">The sequence shown here is derived from an EMBL/GenBank/DDBJ whole genome shotgun (WGS) entry which is preliminary data.</text>
</comment>
<dbReference type="SUPFAM" id="SSF52317">
    <property type="entry name" value="Class I glutamine amidotransferase-like"/>
    <property type="match status" value="1"/>
</dbReference>
<gene>
    <name evidence="8 9" type="primary">purQ</name>
    <name evidence="9" type="ORF">EF807_02575</name>
</gene>
<comment type="catalytic activity">
    <reaction evidence="8">
        <text>L-glutamine + H2O = L-glutamate + NH4(+)</text>
        <dbReference type="Rhea" id="RHEA:15889"/>
        <dbReference type="ChEBI" id="CHEBI:15377"/>
        <dbReference type="ChEBI" id="CHEBI:28938"/>
        <dbReference type="ChEBI" id="CHEBI:29985"/>
        <dbReference type="ChEBI" id="CHEBI:58359"/>
        <dbReference type="EC" id="3.5.1.2"/>
    </reaction>
</comment>
<dbReference type="CDD" id="cd01740">
    <property type="entry name" value="GATase1_FGAR_AT"/>
    <property type="match status" value="1"/>
</dbReference>
<dbReference type="NCBIfam" id="NF002252">
    <property type="entry name" value="PRK01175.1"/>
    <property type="match status" value="1"/>
</dbReference>
<protein>
    <recommendedName>
        <fullName evidence="8">Phosphoribosylformylglycinamidine synthase subunit PurQ</fullName>
        <shortName evidence="8">FGAM synthase</shortName>
        <ecNumber evidence="8">6.3.5.3</ecNumber>
    </recommendedName>
    <alternativeName>
        <fullName evidence="8">Formylglycinamide ribonucleotide amidotransferase subunit I</fullName>
        <shortName evidence="8">FGAR amidotransferase I</shortName>
        <shortName evidence="8">FGAR-AT I</shortName>
    </alternativeName>
    <alternativeName>
        <fullName evidence="8">Glutaminase PurQ</fullName>
        <ecNumber evidence="8">3.5.1.2</ecNumber>
    </alternativeName>
    <alternativeName>
        <fullName evidence="8">Phosphoribosylformylglycinamidine synthase subunit I</fullName>
    </alternativeName>
</protein>
<feature type="active site" description="Nucleophile" evidence="8">
    <location>
        <position position="96"/>
    </location>
</feature>
<dbReference type="GO" id="GO:0006189">
    <property type="term" value="P:'de novo' IMP biosynthetic process"/>
    <property type="evidence" value="ECO:0007669"/>
    <property type="project" value="UniProtKB-UniRule"/>
</dbReference>
<evidence type="ECO:0000313" key="10">
    <source>
        <dbReference type="Proteomes" id="UP000320766"/>
    </source>
</evidence>
<keyword evidence="4 8" id="KW-0658">Purine biosynthesis</keyword>
<dbReference type="GO" id="GO:0005524">
    <property type="term" value="F:ATP binding"/>
    <property type="evidence" value="ECO:0007669"/>
    <property type="project" value="UniProtKB-KW"/>
</dbReference>
<evidence type="ECO:0000313" key="9">
    <source>
        <dbReference type="EMBL" id="RZN71054.1"/>
    </source>
</evidence>
<dbReference type="PANTHER" id="PTHR47552">
    <property type="entry name" value="PHOSPHORIBOSYLFORMYLGLYCINAMIDINE SYNTHASE SUBUNIT PURQ"/>
    <property type="match status" value="1"/>
</dbReference>
<dbReference type="Proteomes" id="UP000320766">
    <property type="component" value="Unassembled WGS sequence"/>
</dbReference>
<evidence type="ECO:0000256" key="4">
    <source>
        <dbReference type="ARBA" id="ARBA00022755"/>
    </source>
</evidence>
<name>A0A520KXQ1_9EURY</name>
<dbReference type="PIRSF" id="PIRSF001586">
    <property type="entry name" value="FGAM_synth_I"/>
    <property type="match status" value="1"/>
</dbReference>
<keyword evidence="7 8" id="KW-0315">Glutamine amidotransferase</keyword>
<accession>A0A520KXQ1</accession>